<protein>
    <submittedName>
        <fullName evidence="3">DUF4328 domain-containing protein</fullName>
    </submittedName>
</protein>
<keyword evidence="4" id="KW-1185">Reference proteome</keyword>
<dbReference type="EMBL" id="JBHRYE010000006">
    <property type="protein sequence ID" value="MFC3670315.1"/>
    <property type="molecule type" value="Genomic_DNA"/>
</dbReference>
<keyword evidence="1" id="KW-0812">Transmembrane</keyword>
<feature type="transmembrane region" description="Helical" evidence="1">
    <location>
        <begin position="134"/>
        <end position="155"/>
    </location>
</feature>
<sequence>MAVALIGDGPLDGVARLPSIMGPFTVIALVVMIVTMAMCCMWFYRANANLRAAGIPLKHGPTMAWLWAFVPIASLFKPFDVMREIWSQSMELSSGHTPKAPPLMAQWWGAWVVATLSMNLSGSRHVVDTEMDRFVLTPIAALAGLTACVLFRVLVRQVNTAQHERAATSVFA</sequence>
<keyword evidence="1" id="KW-1133">Transmembrane helix</keyword>
<gene>
    <name evidence="3" type="ORF">ACFOOT_02650</name>
</gene>
<feature type="transmembrane region" description="Helical" evidence="1">
    <location>
        <begin position="24"/>
        <end position="44"/>
    </location>
</feature>
<feature type="domain" description="DUF4328" evidence="2">
    <location>
        <begin position="24"/>
        <end position="159"/>
    </location>
</feature>
<dbReference type="InterPro" id="IPR025565">
    <property type="entry name" value="DUF4328"/>
</dbReference>
<organism evidence="3 4">
    <name type="scientific">Novosphingobium pokkalii</name>
    <dbReference type="NCBI Taxonomy" id="1770194"/>
    <lineage>
        <taxon>Bacteria</taxon>
        <taxon>Pseudomonadati</taxon>
        <taxon>Pseudomonadota</taxon>
        <taxon>Alphaproteobacteria</taxon>
        <taxon>Sphingomonadales</taxon>
        <taxon>Sphingomonadaceae</taxon>
        <taxon>Novosphingobium</taxon>
    </lineage>
</organism>
<evidence type="ECO:0000259" key="2">
    <source>
        <dbReference type="Pfam" id="PF14219"/>
    </source>
</evidence>
<proteinExistence type="predicted"/>
<evidence type="ECO:0000313" key="4">
    <source>
        <dbReference type="Proteomes" id="UP001595683"/>
    </source>
</evidence>
<dbReference type="RefSeq" id="WP_191325388.1">
    <property type="nucleotide sequence ID" value="NZ_BMZP01000017.1"/>
</dbReference>
<accession>A0ABV7UZQ9</accession>
<name>A0ABV7UZQ9_9SPHN</name>
<keyword evidence="1" id="KW-0472">Membrane</keyword>
<dbReference type="Proteomes" id="UP001595683">
    <property type="component" value="Unassembled WGS sequence"/>
</dbReference>
<comment type="caution">
    <text evidence="3">The sequence shown here is derived from an EMBL/GenBank/DDBJ whole genome shotgun (WGS) entry which is preliminary data.</text>
</comment>
<evidence type="ECO:0000256" key="1">
    <source>
        <dbReference type="SAM" id="Phobius"/>
    </source>
</evidence>
<reference evidence="4" key="1">
    <citation type="journal article" date="2019" name="Int. J. Syst. Evol. Microbiol.">
        <title>The Global Catalogue of Microorganisms (GCM) 10K type strain sequencing project: providing services to taxonomists for standard genome sequencing and annotation.</title>
        <authorList>
            <consortium name="The Broad Institute Genomics Platform"/>
            <consortium name="The Broad Institute Genome Sequencing Center for Infectious Disease"/>
            <person name="Wu L."/>
            <person name="Ma J."/>
        </authorList>
    </citation>
    <scope>NUCLEOTIDE SEQUENCE [LARGE SCALE GENOMIC DNA]</scope>
    <source>
        <strain evidence="4">KCTC 42224</strain>
    </source>
</reference>
<feature type="transmembrane region" description="Helical" evidence="1">
    <location>
        <begin position="64"/>
        <end position="82"/>
    </location>
</feature>
<evidence type="ECO:0000313" key="3">
    <source>
        <dbReference type="EMBL" id="MFC3670315.1"/>
    </source>
</evidence>
<dbReference type="Pfam" id="PF14219">
    <property type="entry name" value="DUF4328"/>
    <property type="match status" value="1"/>
</dbReference>